<feature type="transmembrane region" description="Helical" evidence="7">
    <location>
        <begin position="197"/>
        <end position="218"/>
    </location>
</feature>
<protein>
    <submittedName>
        <fullName evidence="9">Putative polyferredoxin</fullName>
    </submittedName>
</protein>
<keyword evidence="3" id="KW-0479">Metal-binding</keyword>
<feature type="domain" description="4Fe-4S ferredoxin-type" evidence="8">
    <location>
        <begin position="315"/>
        <end position="344"/>
    </location>
</feature>
<keyword evidence="6" id="KW-0411">Iron-sulfur</keyword>
<dbReference type="Gene3D" id="3.30.70.20">
    <property type="match status" value="1"/>
</dbReference>
<feature type="domain" description="4Fe-4S ferredoxin-type" evidence="8">
    <location>
        <begin position="283"/>
        <end position="311"/>
    </location>
</feature>
<feature type="transmembrane region" description="Helical" evidence="7">
    <location>
        <begin position="238"/>
        <end position="258"/>
    </location>
</feature>
<dbReference type="SUPFAM" id="SSF54862">
    <property type="entry name" value="4Fe-4S ferredoxins"/>
    <property type="match status" value="1"/>
</dbReference>
<keyword evidence="7" id="KW-0812">Transmembrane</keyword>
<dbReference type="AlphaFoldDB" id="A0A0W8FPC2"/>
<feature type="transmembrane region" description="Helical" evidence="7">
    <location>
        <begin position="101"/>
        <end position="120"/>
    </location>
</feature>
<evidence type="ECO:0000256" key="3">
    <source>
        <dbReference type="ARBA" id="ARBA00022723"/>
    </source>
</evidence>
<dbReference type="PROSITE" id="PS51257">
    <property type="entry name" value="PROKAR_LIPOPROTEIN"/>
    <property type="match status" value="1"/>
</dbReference>
<evidence type="ECO:0000256" key="4">
    <source>
        <dbReference type="ARBA" id="ARBA00022982"/>
    </source>
</evidence>
<feature type="transmembrane region" description="Helical" evidence="7">
    <location>
        <begin position="57"/>
        <end position="74"/>
    </location>
</feature>
<comment type="caution">
    <text evidence="9">The sequence shown here is derived from an EMBL/GenBank/DDBJ whole genome shotgun (WGS) entry which is preliminary data.</text>
</comment>
<proteinExistence type="predicted"/>
<evidence type="ECO:0000256" key="5">
    <source>
        <dbReference type="ARBA" id="ARBA00023004"/>
    </source>
</evidence>
<evidence type="ECO:0000256" key="7">
    <source>
        <dbReference type="SAM" id="Phobius"/>
    </source>
</evidence>
<keyword evidence="4" id="KW-0249">Electron transport</keyword>
<evidence type="ECO:0000256" key="2">
    <source>
        <dbReference type="ARBA" id="ARBA00022485"/>
    </source>
</evidence>
<dbReference type="Pfam" id="PF12801">
    <property type="entry name" value="Fer4_5"/>
    <property type="match status" value="2"/>
</dbReference>
<dbReference type="PANTHER" id="PTHR30176">
    <property type="entry name" value="FERREDOXIN-TYPE PROTEIN NAPH"/>
    <property type="match status" value="1"/>
</dbReference>
<evidence type="ECO:0000259" key="8">
    <source>
        <dbReference type="PROSITE" id="PS51379"/>
    </source>
</evidence>
<evidence type="ECO:0000313" key="9">
    <source>
        <dbReference type="EMBL" id="KUG22628.1"/>
    </source>
</evidence>
<dbReference type="Pfam" id="PF13237">
    <property type="entry name" value="Fer4_10"/>
    <property type="match status" value="1"/>
</dbReference>
<dbReference type="PROSITE" id="PS51379">
    <property type="entry name" value="4FE4S_FER_2"/>
    <property type="match status" value="2"/>
</dbReference>
<keyword evidence="7" id="KW-1133">Transmembrane helix</keyword>
<keyword evidence="7" id="KW-0472">Membrane</keyword>
<dbReference type="InterPro" id="IPR017896">
    <property type="entry name" value="4Fe4S_Fe-S-bd"/>
</dbReference>
<evidence type="ECO:0000256" key="6">
    <source>
        <dbReference type="ARBA" id="ARBA00023014"/>
    </source>
</evidence>
<dbReference type="GO" id="GO:0005886">
    <property type="term" value="C:plasma membrane"/>
    <property type="evidence" value="ECO:0007669"/>
    <property type="project" value="TreeGrafter"/>
</dbReference>
<dbReference type="EMBL" id="LNQE01000950">
    <property type="protein sequence ID" value="KUG22628.1"/>
    <property type="molecule type" value="Genomic_DNA"/>
</dbReference>
<keyword evidence="2" id="KW-0004">4Fe-4S</keyword>
<name>A0A0W8FPC2_9ZZZZ</name>
<keyword evidence="5" id="KW-0408">Iron</keyword>
<reference evidence="9" key="1">
    <citation type="journal article" date="2015" name="Proc. Natl. Acad. Sci. U.S.A.">
        <title>Networks of energetic and metabolic interactions define dynamics in microbial communities.</title>
        <authorList>
            <person name="Embree M."/>
            <person name="Liu J.K."/>
            <person name="Al-Bassam M.M."/>
            <person name="Zengler K."/>
        </authorList>
    </citation>
    <scope>NUCLEOTIDE SEQUENCE</scope>
</reference>
<organism evidence="9">
    <name type="scientific">hydrocarbon metagenome</name>
    <dbReference type="NCBI Taxonomy" id="938273"/>
    <lineage>
        <taxon>unclassified sequences</taxon>
        <taxon>metagenomes</taxon>
        <taxon>ecological metagenomes</taxon>
    </lineage>
</organism>
<dbReference type="InterPro" id="IPR051684">
    <property type="entry name" value="Electron_Trans/Redox"/>
</dbReference>
<gene>
    <name evidence="9" type="ORF">ASZ90_007595</name>
</gene>
<dbReference type="GO" id="GO:0051539">
    <property type="term" value="F:4 iron, 4 sulfur cluster binding"/>
    <property type="evidence" value="ECO:0007669"/>
    <property type="project" value="UniProtKB-KW"/>
</dbReference>
<dbReference type="GO" id="GO:0046872">
    <property type="term" value="F:metal ion binding"/>
    <property type="evidence" value="ECO:0007669"/>
    <property type="project" value="UniProtKB-KW"/>
</dbReference>
<sequence length="369" mass="42270">MKRYILILGVFLLVLGIACATEEMVGCILMPISGVLYFFGTTSKKVFSFFNMEVGKYLIMAGTFIIITSLIFLIPEKNKELQHSAKSFKLNKVGLWKQRRMLFQIFILGLITFHIILVHFKGLNIPSICPRSSTDIATNYGLFGLSAVFWLIMYLLVFIWGRVLCSWFCVYSFVQERSNDILSAFNKKVSHTVKKNFIIYIVTSIFWGSVIYNVTKYYLTTNSLEFNIVNGYKVANLWVFYGGMITMLPLTMFLSYYFGNRFFCKYVCPVGGLMSIYSRFSFLKIKIDHAKCKNCKKCSRSCQMGVDIDQYIKDEKIAVTDNNCIACGDCIDACKFSALKYGLVIKQPSYNEQPISNNKVIPVEEKQLS</sequence>
<keyword evidence="1" id="KW-0813">Transport</keyword>
<accession>A0A0W8FPC2</accession>
<feature type="transmembrane region" description="Helical" evidence="7">
    <location>
        <begin position="140"/>
        <end position="160"/>
    </location>
</feature>
<evidence type="ECO:0000256" key="1">
    <source>
        <dbReference type="ARBA" id="ARBA00022448"/>
    </source>
</evidence>
<dbReference type="PANTHER" id="PTHR30176:SF3">
    <property type="entry name" value="FERREDOXIN-TYPE PROTEIN NAPH"/>
    <property type="match status" value="1"/>
</dbReference>